<reference evidence="3 4" key="1">
    <citation type="submission" date="2017-01" db="EMBL/GenBank/DDBJ databases">
        <title>Genome Analysis of Deinococcus marmoris KOPRI26562.</title>
        <authorList>
            <person name="Kim J.H."/>
            <person name="Oh H.-M."/>
        </authorList>
    </citation>
    <scope>NUCLEOTIDE SEQUENCE [LARGE SCALE GENOMIC DNA]</scope>
    <source>
        <strain evidence="3 4">KOPRI26562</strain>
    </source>
</reference>
<dbReference type="Proteomes" id="UP000186607">
    <property type="component" value="Unassembled WGS sequence"/>
</dbReference>
<dbReference type="GO" id="GO:0005886">
    <property type="term" value="C:plasma membrane"/>
    <property type="evidence" value="ECO:0007669"/>
    <property type="project" value="TreeGrafter"/>
</dbReference>
<protein>
    <submittedName>
        <fullName evidence="3">Diguanylate cyclase/phosphodiesterase (GGDEF &amp; EAL domains) with PAS/PAC sensor(S)</fullName>
    </submittedName>
</protein>
<dbReference type="AlphaFoldDB" id="A0A1U7P1D3"/>
<sequence length="338" mass="36044">MPPRIRLSPPTTDLEGGVRRAHLTLALLSTATHAALLLFELTHARQQLGVLAVGLGVSVVLVALIALRRVPALLLAVLLSYGLPLWVVTEVLRNALTGHGILPQYYLTVGIVTVVIFSSLPAVRAFVVTALMLSGVGAAVLLLAPLDVPLLLYALFLVGMIAFLALYGQSVHTERVRGELLRTQAHTDPLTGILNRRGGGQHLDEVLARGSGTRAAALLLDIDRFKGINDTHGHALGDEVLTQVARVTQAAAGPEATVTRWGGEEFLVVWLDLEPQAAYAAASRLLEAVRTLRVGGLPGLTVSAGLAFASESQERDELVNLADRRMYTAKEAGGDRWL</sequence>
<keyword evidence="1" id="KW-0812">Transmembrane</keyword>
<dbReference type="PANTHER" id="PTHR45138">
    <property type="entry name" value="REGULATORY COMPONENTS OF SENSORY TRANSDUCTION SYSTEM"/>
    <property type="match status" value="1"/>
</dbReference>
<dbReference type="GO" id="GO:0043709">
    <property type="term" value="P:cell adhesion involved in single-species biofilm formation"/>
    <property type="evidence" value="ECO:0007669"/>
    <property type="project" value="TreeGrafter"/>
</dbReference>
<dbReference type="CDD" id="cd01949">
    <property type="entry name" value="GGDEF"/>
    <property type="match status" value="1"/>
</dbReference>
<organism evidence="3 4">
    <name type="scientific">Deinococcus marmoris</name>
    <dbReference type="NCBI Taxonomy" id="249408"/>
    <lineage>
        <taxon>Bacteria</taxon>
        <taxon>Thermotogati</taxon>
        <taxon>Deinococcota</taxon>
        <taxon>Deinococci</taxon>
        <taxon>Deinococcales</taxon>
        <taxon>Deinococcaceae</taxon>
        <taxon>Deinococcus</taxon>
    </lineage>
</organism>
<keyword evidence="4" id="KW-1185">Reference proteome</keyword>
<dbReference type="SUPFAM" id="SSF55073">
    <property type="entry name" value="Nucleotide cyclase"/>
    <property type="match status" value="1"/>
</dbReference>
<dbReference type="NCBIfam" id="TIGR00254">
    <property type="entry name" value="GGDEF"/>
    <property type="match status" value="1"/>
</dbReference>
<feature type="domain" description="GGDEF" evidence="2">
    <location>
        <begin position="213"/>
        <end position="338"/>
    </location>
</feature>
<dbReference type="RefSeq" id="WP_075831258.1">
    <property type="nucleotide sequence ID" value="NZ_MSTI01000047.1"/>
</dbReference>
<evidence type="ECO:0000313" key="4">
    <source>
        <dbReference type="Proteomes" id="UP000186607"/>
    </source>
</evidence>
<dbReference type="STRING" id="249408.BOO71_0004144"/>
<dbReference type="Gene3D" id="3.30.70.270">
    <property type="match status" value="1"/>
</dbReference>
<feature type="transmembrane region" description="Helical" evidence="1">
    <location>
        <begin position="150"/>
        <end position="167"/>
    </location>
</feature>
<dbReference type="SMART" id="SM00267">
    <property type="entry name" value="GGDEF"/>
    <property type="match status" value="1"/>
</dbReference>
<dbReference type="EMBL" id="MSTI01000047">
    <property type="protein sequence ID" value="OLV18974.1"/>
    <property type="molecule type" value="Genomic_DNA"/>
</dbReference>
<dbReference type="OrthoDB" id="70263at2"/>
<dbReference type="Pfam" id="PF00990">
    <property type="entry name" value="GGDEF"/>
    <property type="match status" value="1"/>
</dbReference>
<dbReference type="InterPro" id="IPR000160">
    <property type="entry name" value="GGDEF_dom"/>
</dbReference>
<dbReference type="InterPro" id="IPR029787">
    <property type="entry name" value="Nucleotide_cyclase"/>
</dbReference>
<evidence type="ECO:0000313" key="3">
    <source>
        <dbReference type="EMBL" id="OLV18974.1"/>
    </source>
</evidence>
<feature type="transmembrane region" description="Helical" evidence="1">
    <location>
        <begin position="125"/>
        <end position="144"/>
    </location>
</feature>
<dbReference type="InterPro" id="IPR043128">
    <property type="entry name" value="Rev_trsase/Diguanyl_cyclase"/>
</dbReference>
<evidence type="ECO:0000259" key="2">
    <source>
        <dbReference type="PROSITE" id="PS50887"/>
    </source>
</evidence>
<dbReference type="PANTHER" id="PTHR45138:SF9">
    <property type="entry name" value="DIGUANYLATE CYCLASE DGCM-RELATED"/>
    <property type="match status" value="1"/>
</dbReference>
<dbReference type="PROSITE" id="PS50887">
    <property type="entry name" value="GGDEF"/>
    <property type="match status" value="1"/>
</dbReference>
<evidence type="ECO:0000256" key="1">
    <source>
        <dbReference type="SAM" id="Phobius"/>
    </source>
</evidence>
<keyword evidence="1" id="KW-0472">Membrane</keyword>
<feature type="transmembrane region" description="Helical" evidence="1">
    <location>
        <begin position="21"/>
        <end position="42"/>
    </location>
</feature>
<dbReference type="InterPro" id="IPR050469">
    <property type="entry name" value="Diguanylate_Cyclase"/>
</dbReference>
<accession>A0A1U7P1D3</accession>
<dbReference type="GO" id="GO:0052621">
    <property type="term" value="F:diguanylate cyclase activity"/>
    <property type="evidence" value="ECO:0007669"/>
    <property type="project" value="TreeGrafter"/>
</dbReference>
<name>A0A1U7P1D3_9DEIO</name>
<feature type="transmembrane region" description="Helical" evidence="1">
    <location>
        <begin position="72"/>
        <end position="89"/>
    </location>
</feature>
<gene>
    <name evidence="3" type="ORF">BOO71_0004144</name>
</gene>
<proteinExistence type="predicted"/>
<dbReference type="GO" id="GO:1902201">
    <property type="term" value="P:negative regulation of bacterial-type flagellum-dependent cell motility"/>
    <property type="evidence" value="ECO:0007669"/>
    <property type="project" value="TreeGrafter"/>
</dbReference>
<keyword evidence="1" id="KW-1133">Transmembrane helix</keyword>
<feature type="transmembrane region" description="Helical" evidence="1">
    <location>
        <begin position="48"/>
        <end position="67"/>
    </location>
</feature>
<comment type="caution">
    <text evidence="3">The sequence shown here is derived from an EMBL/GenBank/DDBJ whole genome shotgun (WGS) entry which is preliminary data.</text>
</comment>
<feature type="transmembrane region" description="Helical" evidence="1">
    <location>
        <begin position="101"/>
        <end position="118"/>
    </location>
</feature>